<gene>
    <name evidence="3" type="ORF">L2X98_28450</name>
</gene>
<feature type="domain" description="DUF4082" evidence="2">
    <location>
        <begin position="60"/>
        <end position="198"/>
    </location>
</feature>
<dbReference type="Proteomes" id="UP001054811">
    <property type="component" value="Chromosome"/>
</dbReference>
<evidence type="ECO:0000313" key="4">
    <source>
        <dbReference type="Proteomes" id="UP001054811"/>
    </source>
</evidence>
<dbReference type="RefSeq" id="WP_259611010.1">
    <property type="nucleotide sequence ID" value="NZ_CP091139.2"/>
</dbReference>
<evidence type="ECO:0000259" key="2">
    <source>
        <dbReference type="Pfam" id="PF13313"/>
    </source>
</evidence>
<keyword evidence="4" id="KW-1185">Reference proteome</keyword>
<feature type="compositionally biased region" description="Basic and acidic residues" evidence="1">
    <location>
        <begin position="278"/>
        <end position="289"/>
    </location>
</feature>
<dbReference type="InterPro" id="IPR025141">
    <property type="entry name" value="DUF4082"/>
</dbReference>
<reference evidence="3" key="1">
    <citation type="submission" date="2022-01" db="EMBL/GenBank/DDBJ databases">
        <title>Microbacterium eymi and Microbacterium rhizovicinus sp. nov., isolated from the rhizospheric soil of Elymus tsukushiensis, a plant native to the Dokdo Islands, Republic of Korea.</title>
        <authorList>
            <person name="Hwang Y.J."/>
        </authorList>
    </citation>
    <scope>NUCLEOTIDE SEQUENCE</scope>
    <source>
        <strain evidence="3">KUDC0405</strain>
    </source>
</reference>
<feature type="region of interest" description="Disordered" evidence="1">
    <location>
        <begin position="205"/>
        <end position="289"/>
    </location>
</feature>
<proteinExistence type="predicted"/>
<dbReference type="Pfam" id="PF13313">
    <property type="entry name" value="DUF4082"/>
    <property type="match status" value="1"/>
</dbReference>
<feature type="compositionally biased region" description="Basic residues" evidence="1">
    <location>
        <begin position="211"/>
        <end position="223"/>
    </location>
</feature>
<organism evidence="3 4">
    <name type="scientific">Microbacterium elymi</name>
    <dbReference type="NCBI Taxonomy" id="2909587"/>
    <lineage>
        <taxon>Bacteria</taxon>
        <taxon>Bacillati</taxon>
        <taxon>Actinomycetota</taxon>
        <taxon>Actinomycetes</taxon>
        <taxon>Micrococcales</taxon>
        <taxon>Microbacteriaceae</taxon>
        <taxon>Microbacterium</taxon>
    </lineage>
</organism>
<evidence type="ECO:0000313" key="3">
    <source>
        <dbReference type="EMBL" id="UUT34487.1"/>
    </source>
</evidence>
<accession>A0ABY5NH48</accession>
<sequence>MPPENPQTRASARRARKLTRRTRKLIAVLAGTVVAAGALAAVPALARAQSTPGIFSDNLSPAVAVDPDRSAVELGVAFSPQHNGDVTALQYYQSPARSGVTSATLWSSDGGVLARVNVGPNGTAGWHTLPLDDHIRLRAGEQYVVSYHASRGAYSVTENDLTSSRKQNGFVLRANAGVYQYGQSAFPRHTYKGSNYLVDVVFHKSGGGRAPSRRHPLTRRRAPSRPPQTRYRVLTRPPSPQPGRHRSPRPSRLRSRPPRRLRSRHPRPSRPRLRARRQTREARQARAGP</sequence>
<feature type="compositionally biased region" description="Basic residues" evidence="1">
    <location>
        <begin position="243"/>
        <end position="277"/>
    </location>
</feature>
<dbReference type="EMBL" id="CP091139">
    <property type="protein sequence ID" value="UUT34487.1"/>
    <property type="molecule type" value="Genomic_DNA"/>
</dbReference>
<protein>
    <submittedName>
        <fullName evidence="3">DUF4082 domain-containing protein</fullName>
    </submittedName>
</protein>
<evidence type="ECO:0000256" key="1">
    <source>
        <dbReference type="SAM" id="MobiDB-lite"/>
    </source>
</evidence>
<name>A0ABY5NH48_9MICO</name>